<comment type="caution">
    <text evidence="6">The sequence shown here is derived from an EMBL/GenBank/DDBJ whole genome shotgun (WGS) entry which is preliminary data.</text>
</comment>
<evidence type="ECO:0000256" key="4">
    <source>
        <dbReference type="PROSITE-ProRule" id="PRU00510"/>
    </source>
</evidence>
<dbReference type="STRING" id="1798665.A2942_02350"/>
<evidence type="ECO:0000256" key="3">
    <source>
        <dbReference type="ARBA" id="ARBA00022833"/>
    </source>
</evidence>
<evidence type="ECO:0000256" key="2">
    <source>
        <dbReference type="ARBA" id="ARBA00022771"/>
    </source>
</evidence>
<dbReference type="SUPFAM" id="SSF109635">
    <property type="entry name" value="DnaK suppressor protein DksA, alpha-hairpin domain"/>
    <property type="match status" value="1"/>
</dbReference>
<keyword evidence="2" id="KW-0863">Zinc-finger</keyword>
<dbReference type="PANTHER" id="PTHR33823:SF4">
    <property type="entry name" value="GENERAL STRESS PROTEIN 16O"/>
    <property type="match status" value="1"/>
</dbReference>
<evidence type="ECO:0000313" key="7">
    <source>
        <dbReference type="Proteomes" id="UP000178534"/>
    </source>
</evidence>
<evidence type="ECO:0000259" key="5">
    <source>
        <dbReference type="Pfam" id="PF01258"/>
    </source>
</evidence>
<feature type="domain" description="Zinc finger DksA/TraR C4-type" evidence="5">
    <location>
        <begin position="88"/>
        <end position="115"/>
    </location>
</feature>
<dbReference type="AlphaFoldDB" id="A0A1G2DJS4"/>
<dbReference type="InterPro" id="IPR037187">
    <property type="entry name" value="DnaK_N"/>
</dbReference>
<gene>
    <name evidence="6" type="ORF">A2942_02350</name>
</gene>
<dbReference type="Pfam" id="PF01258">
    <property type="entry name" value="zf-dskA_traR"/>
    <property type="match status" value="1"/>
</dbReference>
<keyword evidence="3" id="KW-0862">Zinc</keyword>
<evidence type="ECO:0000256" key="1">
    <source>
        <dbReference type="ARBA" id="ARBA00022723"/>
    </source>
</evidence>
<proteinExistence type="predicted"/>
<keyword evidence="1" id="KW-0479">Metal-binding</keyword>
<feature type="zinc finger region" description="dksA C4-type" evidence="4">
    <location>
        <begin position="93"/>
        <end position="117"/>
    </location>
</feature>
<dbReference type="PROSITE" id="PS51128">
    <property type="entry name" value="ZF_DKSA_2"/>
    <property type="match status" value="1"/>
</dbReference>
<name>A0A1G2DJS4_9BACT</name>
<accession>A0A1G2DJS4</accession>
<dbReference type="Proteomes" id="UP000178534">
    <property type="component" value="Unassembled WGS sequence"/>
</dbReference>
<sequence length="119" mass="13941">MTLNIEHYQKKLLEEKARLLRELKDVGRINPDNENDWEPVAANLNIDPAEEEERAEEISDFENRSAVEFELEKRFNEIERALERIEKGTYGVCSVCQKQIEEDRLEANYSAETCKTHKG</sequence>
<evidence type="ECO:0000313" key="6">
    <source>
        <dbReference type="EMBL" id="OGZ13905.1"/>
    </source>
</evidence>
<dbReference type="InterPro" id="IPR000962">
    <property type="entry name" value="Znf_DskA_TraR"/>
</dbReference>
<dbReference type="GO" id="GO:0008270">
    <property type="term" value="F:zinc ion binding"/>
    <property type="evidence" value="ECO:0007669"/>
    <property type="project" value="UniProtKB-KW"/>
</dbReference>
<reference evidence="6 7" key="1">
    <citation type="journal article" date="2016" name="Nat. Commun.">
        <title>Thousands of microbial genomes shed light on interconnected biogeochemical processes in an aquifer system.</title>
        <authorList>
            <person name="Anantharaman K."/>
            <person name="Brown C.T."/>
            <person name="Hug L.A."/>
            <person name="Sharon I."/>
            <person name="Castelle C.J."/>
            <person name="Probst A.J."/>
            <person name="Thomas B.C."/>
            <person name="Singh A."/>
            <person name="Wilkins M.J."/>
            <person name="Karaoz U."/>
            <person name="Brodie E.L."/>
            <person name="Williams K.H."/>
            <person name="Hubbard S.S."/>
            <person name="Banfield J.F."/>
        </authorList>
    </citation>
    <scope>NUCLEOTIDE SEQUENCE [LARGE SCALE GENOMIC DNA]</scope>
</reference>
<protein>
    <recommendedName>
        <fullName evidence="5">Zinc finger DksA/TraR C4-type domain-containing protein</fullName>
    </recommendedName>
</protein>
<dbReference type="Gene3D" id="1.20.120.910">
    <property type="entry name" value="DksA, coiled-coil domain"/>
    <property type="match status" value="1"/>
</dbReference>
<dbReference type="PANTHER" id="PTHR33823">
    <property type="entry name" value="RNA POLYMERASE-BINDING TRANSCRIPTION FACTOR DKSA-RELATED"/>
    <property type="match status" value="1"/>
</dbReference>
<dbReference type="EMBL" id="MHLP01000001">
    <property type="protein sequence ID" value="OGZ13905.1"/>
    <property type="molecule type" value="Genomic_DNA"/>
</dbReference>
<organism evidence="6 7">
    <name type="scientific">Candidatus Lloydbacteria bacterium RIFCSPLOWO2_01_FULL_50_20</name>
    <dbReference type="NCBI Taxonomy" id="1798665"/>
    <lineage>
        <taxon>Bacteria</taxon>
        <taxon>Candidatus Lloydiibacteriota</taxon>
    </lineage>
</organism>